<dbReference type="EMBL" id="CP003746">
    <property type="protein sequence ID" value="AFU97457.1"/>
    <property type="molecule type" value="Genomic_DNA"/>
</dbReference>
<evidence type="ECO:0000313" key="3">
    <source>
        <dbReference type="Proteomes" id="UP000000466"/>
    </source>
</evidence>
<reference evidence="2 3" key="1">
    <citation type="journal article" date="2013" name="Genome Announc.">
        <title>Complete genome sequence of Simiduia agarivorans SA1(T), a marine bacterium able to degrade a variety of polysaccharides.</title>
        <authorList>
            <person name="Lin S.Y."/>
            <person name="Shieh W.Y."/>
            <person name="Chen J.S."/>
            <person name="Tang S.L."/>
        </authorList>
    </citation>
    <scope>NUCLEOTIDE SEQUENCE [LARGE SCALE GENOMIC DNA]</scope>
    <source>
        <strain evidence="3">DSM 21679 / JCM 13881 / BCRC 17597 / SA1</strain>
    </source>
</reference>
<evidence type="ECO:0000313" key="2">
    <source>
        <dbReference type="EMBL" id="AFU97457.1"/>
    </source>
</evidence>
<dbReference type="eggNOG" id="ENOG5032UAN">
    <property type="taxonomic scope" value="Bacteria"/>
</dbReference>
<dbReference type="Proteomes" id="UP000000466">
    <property type="component" value="Chromosome"/>
</dbReference>
<sequence length="254" mass="29410">MAYLIIFCSIALLSLLVVSIANQREERLRSRRIRLHKLKLRVDELESLLLQVSPLVESPDILTQINDEIIDMYKMMIELDSSLPYLESALNSAEARSQQITERQTRPNRIMESDVKIAMAQKHLTEAAKVIRHRQSHNKITLEEMQAFLKELAYQHLMVDVISMVAQGHKATNKSNLFSAQAYYKKARQMLVQSTHSDPRRHEMSRQLVEIIESNRQSISETLMPESQFNPEKQANTAEPMLDDMLADNDDQHR</sequence>
<accession>K4KTZ6</accession>
<dbReference type="HOGENOM" id="CLU_090329_0_0_6"/>
<dbReference type="AlphaFoldDB" id="K4KTZ6"/>
<dbReference type="KEGG" id="saga:M5M_01130"/>
<organism evidence="2 3">
    <name type="scientific">Simiduia agarivorans (strain DSM 21679 / JCM 13881 / BCRC 17597 / SA1)</name>
    <dbReference type="NCBI Taxonomy" id="1117647"/>
    <lineage>
        <taxon>Bacteria</taxon>
        <taxon>Pseudomonadati</taxon>
        <taxon>Pseudomonadota</taxon>
        <taxon>Gammaproteobacteria</taxon>
        <taxon>Cellvibrionales</taxon>
        <taxon>Cellvibrionaceae</taxon>
        <taxon>Simiduia</taxon>
    </lineage>
</organism>
<evidence type="ECO:0000256" key="1">
    <source>
        <dbReference type="SAM" id="MobiDB-lite"/>
    </source>
</evidence>
<feature type="compositionally biased region" description="Acidic residues" evidence="1">
    <location>
        <begin position="241"/>
        <end position="254"/>
    </location>
</feature>
<keyword evidence="3" id="KW-1185">Reference proteome</keyword>
<feature type="compositionally biased region" description="Polar residues" evidence="1">
    <location>
        <begin position="223"/>
        <end position="237"/>
    </location>
</feature>
<feature type="region of interest" description="Disordered" evidence="1">
    <location>
        <begin position="223"/>
        <end position="254"/>
    </location>
</feature>
<evidence type="ECO:0008006" key="4">
    <source>
        <dbReference type="Google" id="ProtNLM"/>
    </source>
</evidence>
<dbReference type="RefSeq" id="WP_015045630.1">
    <property type="nucleotide sequence ID" value="NC_018868.3"/>
</dbReference>
<proteinExistence type="predicted"/>
<gene>
    <name evidence="2" type="ordered locus">M5M_01130</name>
</gene>
<protein>
    <recommendedName>
        <fullName evidence="4">DNA topoisomerase I</fullName>
    </recommendedName>
</protein>
<name>K4KTZ6_SIMAS</name>
<dbReference type="STRING" id="1117647.M5M_01130"/>